<dbReference type="PANTHER" id="PTHR23132:SF25">
    <property type="entry name" value="D-ALANINE--D-ALANINE LIGASE A"/>
    <property type="match status" value="1"/>
</dbReference>
<name>A0ABN8GM36_9BACL</name>
<dbReference type="InterPro" id="IPR011095">
    <property type="entry name" value="Dala_Dala_lig_C"/>
</dbReference>
<evidence type="ECO:0000256" key="2">
    <source>
        <dbReference type="ARBA" id="ARBA00001946"/>
    </source>
</evidence>
<dbReference type="NCBIfam" id="NF002378">
    <property type="entry name" value="PRK01372.1"/>
    <property type="match status" value="1"/>
</dbReference>
<feature type="domain" description="ATP-grasp" evidence="15">
    <location>
        <begin position="155"/>
        <end position="361"/>
    </location>
</feature>
<dbReference type="Pfam" id="PF07478">
    <property type="entry name" value="Dala_Dala_lig_C"/>
    <property type="match status" value="1"/>
</dbReference>
<dbReference type="SUPFAM" id="SSF52440">
    <property type="entry name" value="PreATP-grasp domain"/>
    <property type="match status" value="1"/>
</dbReference>
<evidence type="ECO:0000259" key="15">
    <source>
        <dbReference type="PROSITE" id="PS50975"/>
    </source>
</evidence>
<dbReference type="PROSITE" id="PS00844">
    <property type="entry name" value="DALA_DALA_LIGASE_2"/>
    <property type="match status" value="1"/>
</dbReference>
<dbReference type="RefSeq" id="WP_236288213.1">
    <property type="nucleotide sequence ID" value="NZ_CAKMMW010000007.1"/>
</dbReference>
<evidence type="ECO:0000256" key="8">
    <source>
        <dbReference type="ARBA" id="ARBA00022842"/>
    </source>
</evidence>
<dbReference type="HAMAP" id="MF_00047">
    <property type="entry name" value="Dala_Dala_lig"/>
    <property type="match status" value="1"/>
</dbReference>
<comment type="cofactor">
    <cofactor evidence="2">
        <name>Mg(2+)</name>
        <dbReference type="ChEBI" id="CHEBI:18420"/>
    </cofactor>
</comment>
<keyword evidence="12 13" id="KW-0961">Cell wall biogenesis/degradation</keyword>
<evidence type="ECO:0000256" key="1">
    <source>
        <dbReference type="ARBA" id="ARBA00001936"/>
    </source>
</evidence>
<dbReference type="PANTHER" id="PTHR23132">
    <property type="entry name" value="D-ALANINE--D-ALANINE LIGASE"/>
    <property type="match status" value="1"/>
</dbReference>
<keyword evidence="9 13" id="KW-0133">Cell shape</keyword>
<keyword evidence="10 13" id="KW-0573">Peptidoglycan synthesis</keyword>
<evidence type="ECO:0000313" key="16">
    <source>
        <dbReference type="EMBL" id="CAH1206558.1"/>
    </source>
</evidence>
<protein>
    <recommendedName>
        <fullName evidence="13">D-alanine--D-alanine ligase</fullName>
        <ecNumber evidence="13">6.3.2.4</ecNumber>
    </recommendedName>
    <alternativeName>
        <fullName evidence="13">D-Ala-D-Ala ligase</fullName>
    </alternativeName>
    <alternativeName>
        <fullName evidence="13">D-alanylalanine synthetase</fullName>
    </alternativeName>
</protein>
<dbReference type="SUPFAM" id="SSF56059">
    <property type="entry name" value="Glutathione synthetase ATP-binding domain-like"/>
    <property type="match status" value="1"/>
</dbReference>
<keyword evidence="6 14" id="KW-0547">Nucleotide-binding</keyword>
<keyword evidence="8" id="KW-0460">Magnesium</keyword>
<dbReference type="InterPro" id="IPR011761">
    <property type="entry name" value="ATP-grasp"/>
</dbReference>
<dbReference type="Gene3D" id="3.30.470.20">
    <property type="entry name" value="ATP-grasp fold, B domain"/>
    <property type="match status" value="1"/>
</dbReference>
<dbReference type="Proteomes" id="UP000838821">
    <property type="component" value="Unassembled WGS sequence"/>
</dbReference>
<evidence type="ECO:0000256" key="6">
    <source>
        <dbReference type="ARBA" id="ARBA00022741"/>
    </source>
</evidence>
<dbReference type="NCBIfam" id="TIGR01205">
    <property type="entry name" value="D_ala_D_alaTIGR"/>
    <property type="match status" value="1"/>
</dbReference>
<dbReference type="PROSITE" id="PS00843">
    <property type="entry name" value="DALA_DALA_LIGASE_1"/>
    <property type="match status" value="1"/>
</dbReference>
<dbReference type="InterPro" id="IPR000291">
    <property type="entry name" value="D-Ala_lig_Van_CS"/>
</dbReference>
<dbReference type="PIRSF" id="PIRSF039102">
    <property type="entry name" value="Ddl/VanB"/>
    <property type="match status" value="1"/>
</dbReference>
<comment type="similarity">
    <text evidence="3 13">Belongs to the D-alanine--D-alanine ligase family.</text>
</comment>
<keyword evidence="5" id="KW-0479">Metal-binding</keyword>
<proteinExistence type="inferred from homology"/>
<evidence type="ECO:0000256" key="9">
    <source>
        <dbReference type="ARBA" id="ARBA00022960"/>
    </source>
</evidence>
<comment type="cofactor">
    <cofactor evidence="1">
        <name>Mn(2+)</name>
        <dbReference type="ChEBI" id="CHEBI:29035"/>
    </cofactor>
</comment>
<keyword evidence="17" id="KW-1185">Reference proteome</keyword>
<evidence type="ECO:0000313" key="17">
    <source>
        <dbReference type="Proteomes" id="UP000838821"/>
    </source>
</evidence>
<evidence type="ECO:0000256" key="10">
    <source>
        <dbReference type="ARBA" id="ARBA00022984"/>
    </source>
</evidence>
<evidence type="ECO:0000256" key="5">
    <source>
        <dbReference type="ARBA" id="ARBA00022723"/>
    </source>
</evidence>
<dbReference type="NCBIfam" id="NF002528">
    <property type="entry name" value="PRK01966.1-4"/>
    <property type="match status" value="1"/>
</dbReference>
<evidence type="ECO:0000256" key="3">
    <source>
        <dbReference type="ARBA" id="ARBA00010871"/>
    </source>
</evidence>
<dbReference type="NCBIfam" id="NF002526">
    <property type="entry name" value="PRK01966.1-2"/>
    <property type="match status" value="1"/>
</dbReference>
<evidence type="ECO:0000256" key="4">
    <source>
        <dbReference type="ARBA" id="ARBA00022598"/>
    </source>
</evidence>
<organism evidence="16 17">
    <name type="scientific">Paenibacillus allorhizoplanae</name>
    <dbReference type="NCBI Taxonomy" id="2905648"/>
    <lineage>
        <taxon>Bacteria</taxon>
        <taxon>Bacillati</taxon>
        <taxon>Bacillota</taxon>
        <taxon>Bacilli</taxon>
        <taxon>Bacillales</taxon>
        <taxon>Paenibacillaceae</taxon>
        <taxon>Paenibacillus</taxon>
    </lineage>
</organism>
<evidence type="ECO:0000256" key="7">
    <source>
        <dbReference type="ARBA" id="ARBA00022840"/>
    </source>
</evidence>
<dbReference type="Gene3D" id="3.40.50.20">
    <property type="match status" value="1"/>
</dbReference>
<dbReference type="InterPro" id="IPR016185">
    <property type="entry name" value="PreATP-grasp_dom_sf"/>
</dbReference>
<keyword evidence="7 14" id="KW-0067">ATP-binding</keyword>
<evidence type="ECO:0000256" key="12">
    <source>
        <dbReference type="ARBA" id="ARBA00023316"/>
    </source>
</evidence>
<comment type="subcellular location">
    <subcellularLocation>
        <location evidence="13">Cytoplasm</location>
    </subcellularLocation>
</comment>
<dbReference type="Gene3D" id="3.30.1490.20">
    <property type="entry name" value="ATP-grasp fold, A domain"/>
    <property type="match status" value="1"/>
</dbReference>
<dbReference type="InterPro" id="IPR005905">
    <property type="entry name" value="D_ala_D_ala"/>
</dbReference>
<sequence length="380" mass="41657">MSRKIRIGLIYGGKSGEHDVSLQTALAVMKAVDFTKYEITPFYISKKGEWRSGTPLLGPAESKEALTFSTEDAGAPASNALAPIFGGIQTKGDIAVSSITSVGAEDLGLDVVFPLLHGTFGEDGTIQGLLEMANIPYVGAGVLASAVGMDKVMMKKVFAQEGLPQCIFRHFTRTEWEKNRAYHLMELETAIGYPCFVKPANLGSSVGISKARNQEELIAAVAFAFQYDRKVIIEENIDAREIEVAVLGNDEPIASVVGEIVSSNEFYDYKAKYLDGKSAMIIPAEIPQEVSDEVRALALRAFLAVDGSGLSRVDFFLGKIDQKIYINEINTMPGFTPFSMYPLLWQETGKPYKELLDDLIRLAIERHAAKQNIQYSFDAE</sequence>
<evidence type="ECO:0000256" key="14">
    <source>
        <dbReference type="PROSITE-ProRule" id="PRU00409"/>
    </source>
</evidence>
<accession>A0ABN8GM36</accession>
<dbReference type="InterPro" id="IPR013815">
    <property type="entry name" value="ATP_grasp_subdomain_1"/>
</dbReference>
<dbReference type="PROSITE" id="PS50975">
    <property type="entry name" value="ATP_GRASP"/>
    <property type="match status" value="1"/>
</dbReference>
<reference evidence="16" key="1">
    <citation type="submission" date="2022-01" db="EMBL/GenBank/DDBJ databases">
        <authorList>
            <person name="Criscuolo A."/>
        </authorList>
    </citation>
    <scope>NUCLEOTIDE SEQUENCE</scope>
    <source>
        <strain evidence="16">CIP111891</strain>
    </source>
</reference>
<dbReference type="Pfam" id="PF01820">
    <property type="entry name" value="Dala_Dala_lig_N"/>
    <property type="match status" value="1"/>
</dbReference>
<dbReference type="GO" id="GO:0008716">
    <property type="term" value="F:D-alanine-D-alanine ligase activity"/>
    <property type="evidence" value="ECO:0007669"/>
    <property type="project" value="UniProtKB-EC"/>
</dbReference>
<dbReference type="EC" id="6.3.2.4" evidence="13"/>
<keyword evidence="11" id="KW-0464">Manganese</keyword>
<comment type="pathway">
    <text evidence="13">Cell wall biogenesis; peptidoglycan biosynthesis.</text>
</comment>
<gene>
    <name evidence="13 16" type="primary">ddl</name>
    <name evidence="16" type="ORF">PAECIP111891_02971</name>
</gene>
<dbReference type="InterPro" id="IPR011127">
    <property type="entry name" value="Dala_Dala_lig_N"/>
</dbReference>
<dbReference type="EMBL" id="CAKMMW010000007">
    <property type="protein sequence ID" value="CAH1206558.1"/>
    <property type="molecule type" value="Genomic_DNA"/>
</dbReference>
<evidence type="ECO:0000256" key="13">
    <source>
        <dbReference type="HAMAP-Rule" id="MF_00047"/>
    </source>
</evidence>
<comment type="catalytic activity">
    <reaction evidence="13">
        <text>2 D-alanine + ATP = D-alanyl-D-alanine + ADP + phosphate + H(+)</text>
        <dbReference type="Rhea" id="RHEA:11224"/>
        <dbReference type="ChEBI" id="CHEBI:15378"/>
        <dbReference type="ChEBI" id="CHEBI:30616"/>
        <dbReference type="ChEBI" id="CHEBI:43474"/>
        <dbReference type="ChEBI" id="CHEBI:57416"/>
        <dbReference type="ChEBI" id="CHEBI:57822"/>
        <dbReference type="ChEBI" id="CHEBI:456216"/>
        <dbReference type="EC" id="6.3.2.4"/>
    </reaction>
</comment>
<comment type="function">
    <text evidence="13">Cell wall formation.</text>
</comment>
<evidence type="ECO:0000256" key="11">
    <source>
        <dbReference type="ARBA" id="ARBA00023211"/>
    </source>
</evidence>
<comment type="caution">
    <text evidence="16">The sequence shown here is derived from an EMBL/GenBank/DDBJ whole genome shotgun (WGS) entry which is preliminary data.</text>
</comment>
<keyword evidence="13" id="KW-0963">Cytoplasm</keyword>
<keyword evidence="4 13" id="KW-0436">Ligase</keyword>